<feature type="non-terminal residue" evidence="2">
    <location>
        <position position="149"/>
    </location>
</feature>
<evidence type="ECO:0000313" key="3">
    <source>
        <dbReference type="Proteomes" id="UP000770717"/>
    </source>
</evidence>
<accession>A0A8J6E752</accession>
<gene>
    <name evidence="2" type="ORF">GDO78_022671</name>
</gene>
<name>A0A8J6E752_ELECQ</name>
<dbReference type="OrthoDB" id="3638488at2759"/>
<feature type="region of interest" description="Disordered" evidence="1">
    <location>
        <begin position="1"/>
        <end position="23"/>
    </location>
</feature>
<reference evidence="2" key="1">
    <citation type="thesis" date="2020" institute="ProQuest LLC" country="789 East Eisenhower Parkway, Ann Arbor, MI, USA">
        <title>Comparative Genomics and Chromosome Evolution.</title>
        <authorList>
            <person name="Mudd A.B."/>
        </authorList>
    </citation>
    <scope>NUCLEOTIDE SEQUENCE</scope>
    <source>
        <strain evidence="2">HN-11 Male</strain>
        <tissue evidence="2">Kidney and liver</tissue>
    </source>
</reference>
<dbReference type="Gene3D" id="1.20.5.340">
    <property type="match status" value="1"/>
</dbReference>
<dbReference type="AlphaFoldDB" id="A0A8J6E752"/>
<comment type="caution">
    <text evidence="2">The sequence shown here is derived from an EMBL/GenBank/DDBJ whole genome shotgun (WGS) entry which is preliminary data.</text>
</comment>
<dbReference type="Proteomes" id="UP000770717">
    <property type="component" value="Unassembled WGS sequence"/>
</dbReference>
<evidence type="ECO:0000313" key="2">
    <source>
        <dbReference type="EMBL" id="KAG9460313.1"/>
    </source>
</evidence>
<proteinExistence type="predicted"/>
<sequence>VNSLKDQLEDLKRRNQNSQISNEKMNQLQRQLDEANALLRTESDTAARMRKTQNELSKQIQQLETNNRELQDKTCMLENAKLKLEKDYINLQSALESEKRDRSQGSEVISDLQGRISALEDDVKKGKDLITRADSDKRQLQERLAALEK</sequence>
<feature type="compositionally biased region" description="Basic and acidic residues" evidence="1">
    <location>
        <begin position="1"/>
        <end position="13"/>
    </location>
</feature>
<evidence type="ECO:0000256" key="1">
    <source>
        <dbReference type="SAM" id="MobiDB-lite"/>
    </source>
</evidence>
<dbReference type="EMBL" id="WNTK01085051">
    <property type="protein sequence ID" value="KAG9460313.1"/>
    <property type="molecule type" value="Genomic_DNA"/>
</dbReference>
<organism evidence="2 3">
    <name type="scientific">Eleutherodactylus coqui</name>
    <name type="common">Puerto Rican coqui</name>
    <dbReference type="NCBI Taxonomy" id="57060"/>
    <lineage>
        <taxon>Eukaryota</taxon>
        <taxon>Metazoa</taxon>
        <taxon>Chordata</taxon>
        <taxon>Craniata</taxon>
        <taxon>Vertebrata</taxon>
        <taxon>Euteleostomi</taxon>
        <taxon>Amphibia</taxon>
        <taxon>Batrachia</taxon>
        <taxon>Anura</taxon>
        <taxon>Neobatrachia</taxon>
        <taxon>Hyloidea</taxon>
        <taxon>Eleutherodactylidae</taxon>
        <taxon>Eleutherodactylinae</taxon>
        <taxon>Eleutherodactylus</taxon>
        <taxon>Eleutherodactylus</taxon>
    </lineage>
</organism>
<feature type="non-terminal residue" evidence="2">
    <location>
        <position position="1"/>
    </location>
</feature>
<protein>
    <submittedName>
        <fullName evidence="2">Uncharacterized protein</fullName>
    </submittedName>
</protein>
<keyword evidence="3" id="KW-1185">Reference proteome</keyword>